<dbReference type="EMBL" id="CP022098">
    <property type="protein sequence ID" value="ATB42544.1"/>
    <property type="molecule type" value="Genomic_DNA"/>
</dbReference>
<dbReference type="RefSeq" id="WP_095990088.1">
    <property type="nucleotide sequence ID" value="NZ_CP022098.1"/>
</dbReference>
<proteinExistence type="predicted"/>
<name>A0A250JF70_9BACT</name>
<keyword evidence="2" id="KW-0812">Transmembrane</keyword>
<keyword evidence="4" id="KW-0472">Membrane</keyword>
<dbReference type="KEGG" id="cfus:CYFUS_008023"/>
<evidence type="ECO:0000313" key="6">
    <source>
        <dbReference type="EMBL" id="ATB42544.1"/>
    </source>
</evidence>
<reference evidence="6" key="1">
    <citation type="submission" date="2017-06" db="EMBL/GenBank/DDBJ databases">
        <title>Sequencing and comparative analysis of myxobacterial genomes.</title>
        <authorList>
            <person name="Rupp O."/>
            <person name="Goesmann A."/>
            <person name="Sogaard-Andersen L."/>
        </authorList>
    </citation>
    <scope>NUCLEOTIDE SEQUENCE [LARGE SCALE GENOMIC DNA]</scope>
    <source>
        <strain evidence="6">DSM 52655</strain>
    </source>
</reference>
<dbReference type="Pfam" id="PF04357">
    <property type="entry name" value="TamB"/>
    <property type="match status" value="1"/>
</dbReference>
<feature type="domain" description="Translocation and assembly module TamB C-terminal" evidence="5">
    <location>
        <begin position="958"/>
        <end position="1292"/>
    </location>
</feature>
<dbReference type="InterPro" id="IPR007452">
    <property type="entry name" value="TamB_C"/>
</dbReference>
<comment type="subcellular location">
    <subcellularLocation>
        <location evidence="1">Membrane</location>
        <topology evidence="1">Single-pass membrane protein</topology>
    </subcellularLocation>
</comment>
<dbReference type="GO" id="GO:0005886">
    <property type="term" value="C:plasma membrane"/>
    <property type="evidence" value="ECO:0007669"/>
    <property type="project" value="InterPro"/>
</dbReference>
<dbReference type="GO" id="GO:0009306">
    <property type="term" value="P:protein secretion"/>
    <property type="evidence" value="ECO:0007669"/>
    <property type="project" value="InterPro"/>
</dbReference>
<evidence type="ECO:0000259" key="5">
    <source>
        <dbReference type="Pfam" id="PF04357"/>
    </source>
</evidence>
<dbReference type="PANTHER" id="PTHR36985:SF1">
    <property type="entry name" value="TRANSLOCATION AND ASSEMBLY MODULE SUBUNIT TAMB"/>
    <property type="match status" value="1"/>
</dbReference>
<evidence type="ECO:0000256" key="2">
    <source>
        <dbReference type="ARBA" id="ARBA00022692"/>
    </source>
</evidence>
<evidence type="ECO:0000256" key="4">
    <source>
        <dbReference type="ARBA" id="ARBA00023136"/>
    </source>
</evidence>
<protein>
    <recommendedName>
        <fullName evidence="5">Translocation and assembly module TamB C-terminal domain-containing protein</fullName>
    </recommendedName>
</protein>
<gene>
    <name evidence="6" type="ORF">CYFUS_008023</name>
</gene>
<keyword evidence="3" id="KW-1133">Transmembrane helix</keyword>
<dbReference type="Proteomes" id="UP000217257">
    <property type="component" value="Chromosome"/>
</dbReference>
<dbReference type="GO" id="GO:0097347">
    <property type="term" value="C:TAM protein secretion complex"/>
    <property type="evidence" value="ECO:0007669"/>
    <property type="project" value="TreeGrafter"/>
</dbReference>
<sequence length="1313" mass="143636">MAPRNRQQGARRIPAWLIVLALVVGTVLLLRTRTAWDTVCAQARRQLPALLGLDVGIGECEVDPLGQRLVLRGVSVSEPGKSDPPLFAADQAEVQLGLPNLFSGQFAIDLVRVSRPRLALDLTRPRAPRSEPGVCPLVPLRRLSLARLSLTGAEVRLLLPGGRQVELSELDVNLRERWGEEEFEVEARRGLVRLGPGQELALGRLAVSGALDVEEQLLEVDRGEVALDEATVNISGRVERLCEPNLALDAQLFLPLRTLSRSGLLPRPAQGHLWTRLTVNGPPAAPTVSAELSGSGLAYGKYSPGTFTARLIYSGETVTLEELRLPIGAGDARITGSLALRSGLPVSLVLDVHDASFGRILEKAGVPGSWVDFPITTAKARLSGTLLPRLQLSGDLDLSHGRFMLASRAFDAPADRGRTFLTYAQGHARTRVSLLSDRVTFSDMQIDSGRSRLGGGATLFFDTQRGLLVDVRGDVDLSDFGHIAQLAWAGRGSVSTTVEGPYTKVRIGADLSLRDFEFWNFDLGVVQGKVTYQDKVLGLPMFSGQKGRTQYFGNAALTFGRSLHLRTEVEVPRGRTEDLIDFIAPMHPNVSLLQGPLVGEASGRVEIDSPLEQFEGLVALDFRNTTYYGRHMGDGSTRLRFDRSGAMVLERTALEGALGLTWVEGSFFLSGPDKGRLDYRFGGERLSLAELVGPESARRLGVEGMLALEGTVSGDTDVPVTMARVWGPRVTFAERDLGNMDLEARLEGRELQVVGRPSRDTSGVLSLRLKEPYPFEALVTLELPEIRPLLPANAFTQGVSGSIKAVVQAQGALRDTDALLLKAKVERLALSREDISAENEGPIVLDYANGRLVVPSFTLRGQDTTLSASGWATPEQMEFFLQGAMDLRLLESLAPMFTRTAGRVEFSAVASGRPDRPSLEGSALISDARLSLRDQPMAARSVSGLVQFTEQRILLDELKGTLNEGQVKAKGQVRLDDFQPKEVLLDVHLTEVSMRFHEDLPFTTTGELSLTGTPEALRLGGVLDILGLRYRRGLELEDILKRLSRRIVLPSPTTERPREYLTLDVRLNLRDVYVDNNLARARLFGSLDLTGTNARPGVLGTVETDADSQAFFRNNQFTITRGQIEFQDRYGIDPVFDLRAQSQVREYQVKLHAFGRPAAPQVLLTSEPALPEGDVLSLLTLGFMSTDRETATSAGVGLAAEAFFNMSGLDRQVKRFLPSNPVIKDLSLQISTTYNDVTQQAEPTARLESKFLTEQLKIGLSQPVSGRGTRARAEYRFDNRLSAQLQWDNEHSENALSPLGNLGLELKLGWESE</sequence>
<organism evidence="6">
    <name type="scientific">Cystobacter fuscus</name>
    <dbReference type="NCBI Taxonomy" id="43"/>
    <lineage>
        <taxon>Bacteria</taxon>
        <taxon>Pseudomonadati</taxon>
        <taxon>Myxococcota</taxon>
        <taxon>Myxococcia</taxon>
        <taxon>Myxococcales</taxon>
        <taxon>Cystobacterineae</taxon>
        <taxon>Archangiaceae</taxon>
        <taxon>Cystobacter</taxon>
    </lineage>
</organism>
<evidence type="ECO:0000256" key="1">
    <source>
        <dbReference type="ARBA" id="ARBA00004167"/>
    </source>
</evidence>
<dbReference type="PANTHER" id="PTHR36985">
    <property type="entry name" value="TRANSLOCATION AND ASSEMBLY MODULE SUBUNIT TAMB"/>
    <property type="match status" value="1"/>
</dbReference>
<evidence type="ECO:0000256" key="3">
    <source>
        <dbReference type="ARBA" id="ARBA00022989"/>
    </source>
</evidence>
<accession>A0A250JF70</accession>